<name>A0ACB0KIJ9_TRIPR</name>
<evidence type="ECO:0000313" key="1">
    <source>
        <dbReference type="EMBL" id="CAJ2656161.1"/>
    </source>
</evidence>
<protein>
    <submittedName>
        <fullName evidence="1">Uncharacterized protein</fullName>
    </submittedName>
</protein>
<evidence type="ECO:0000313" key="2">
    <source>
        <dbReference type="Proteomes" id="UP001177021"/>
    </source>
</evidence>
<reference evidence="1" key="1">
    <citation type="submission" date="2023-10" db="EMBL/GenBank/DDBJ databases">
        <authorList>
            <person name="Rodriguez Cubillos JULIANA M."/>
            <person name="De Vega J."/>
        </authorList>
    </citation>
    <scope>NUCLEOTIDE SEQUENCE</scope>
</reference>
<organism evidence="1 2">
    <name type="scientific">Trifolium pratense</name>
    <name type="common">Red clover</name>
    <dbReference type="NCBI Taxonomy" id="57577"/>
    <lineage>
        <taxon>Eukaryota</taxon>
        <taxon>Viridiplantae</taxon>
        <taxon>Streptophyta</taxon>
        <taxon>Embryophyta</taxon>
        <taxon>Tracheophyta</taxon>
        <taxon>Spermatophyta</taxon>
        <taxon>Magnoliopsida</taxon>
        <taxon>eudicotyledons</taxon>
        <taxon>Gunneridae</taxon>
        <taxon>Pentapetalae</taxon>
        <taxon>rosids</taxon>
        <taxon>fabids</taxon>
        <taxon>Fabales</taxon>
        <taxon>Fabaceae</taxon>
        <taxon>Papilionoideae</taxon>
        <taxon>50 kb inversion clade</taxon>
        <taxon>NPAAA clade</taxon>
        <taxon>Hologalegina</taxon>
        <taxon>IRL clade</taxon>
        <taxon>Trifolieae</taxon>
        <taxon>Trifolium</taxon>
    </lineage>
</organism>
<dbReference type="Proteomes" id="UP001177021">
    <property type="component" value="Unassembled WGS sequence"/>
</dbReference>
<dbReference type="EMBL" id="CASHSV030000206">
    <property type="protein sequence ID" value="CAJ2656161.1"/>
    <property type="molecule type" value="Genomic_DNA"/>
</dbReference>
<sequence length="290" mass="32397">MASNNIGEERRRRITERGSDRMALITGRISALPPAAPSSSPTYPRHGQSMSVSAFDSHFDKEISNPRHTRPHSVASSAFVSDFDQDNAGNNAEDNKHEASTASRLKHQGGFKYSHFEPKSEDEPILQDSKTKETISSSEAKQSEAKQTESLNTEQAKKPRNWRRHTFFSSRELNFCILASENTRALSSLIIALAVVFSYAIFSKCIFASRPLYIVLITDVTIVVARIYREKARVLEESQGALVEAGEDGRNWGDAVKLLERGLVLYQAIRGVFIDCSIYLVVVVCFISFM</sequence>
<accession>A0ACB0KIJ9</accession>
<gene>
    <name evidence="1" type="ORF">MILVUS5_LOCUS22968</name>
</gene>
<keyword evidence="2" id="KW-1185">Reference proteome</keyword>
<proteinExistence type="predicted"/>
<comment type="caution">
    <text evidence="1">The sequence shown here is derived from an EMBL/GenBank/DDBJ whole genome shotgun (WGS) entry which is preliminary data.</text>
</comment>